<dbReference type="EMBL" id="CP003060">
    <property type="protein sequence ID" value="AEP31163.1"/>
    <property type="molecule type" value="Genomic_DNA"/>
</dbReference>
<accession>G4QIK8</accession>
<dbReference type="Proteomes" id="UP000009282">
    <property type="component" value="Chromosome"/>
</dbReference>
<dbReference type="SUPFAM" id="SSF109854">
    <property type="entry name" value="DinB/YfiT-like putative metalloenzymes"/>
    <property type="match status" value="1"/>
</dbReference>
<evidence type="ECO:0000313" key="2">
    <source>
        <dbReference type="Proteomes" id="UP000009282"/>
    </source>
</evidence>
<proteinExistence type="predicted"/>
<dbReference type="AlphaFoldDB" id="G4QIK8"/>
<dbReference type="OrthoDB" id="1162179at2"/>
<sequence length="168" mass="18882">MSKSYVEVVEQAISLLDDISLSDYKEVLAPHFTSSIGTHIRHIVDHFLALKEASCSGHINYNKRNRHSDIELSPIAAIAAFKSITEWLNQTCSNQLSKQRVSVLTEIDISDTKSTSCESTFERELVFVASHAIHHYALIRIIRKMQGKDLPEFFGYAPATITHLTHSA</sequence>
<gene>
    <name evidence="1" type="ordered locus">GNIT_3068</name>
</gene>
<dbReference type="InterPro" id="IPR034660">
    <property type="entry name" value="DinB/YfiT-like"/>
</dbReference>
<keyword evidence="2" id="KW-1185">Reference proteome</keyword>
<reference evidence="1 2" key="1">
    <citation type="journal article" date="2011" name="J. Bacteriol.">
        <title>Complete genome sequence of seawater bacterium Glaciecola nitratireducens FR1064T.</title>
        <authorList>
            <person name="Bian F."/>
            <person name="Qin Q.L."/>
            <person name="Xie B.B."/>
            <person name="Shu Y.L."/>
            <person name="Zhang X.Y."/>
            <person name="Yu Y."/>
            <person name="Chen B."/>
            <person name="Chen X.L."/>
            <person name="Zhou B.C."/>
            <person name="Zhang Y.Z."/>
        </authorList>
    </citation>
    <scope>NUCLEOTIDE SEQUENCE [LARGE SCALE GENOMIC DNA]</scope>
    <source>
        <strain evidence="2">JCM 12485 / KCTC 12276 / FR1064</strain>
    </source>
</reference>
<dbReference type="eggNOG" id="COG2318">
    <property type="taxonomic scope" value="Bacteria"/>
</dbReference>
<dbReference type="HOGENOM" id="CLU_083400_0_0_6"/>
<evidence type="ECO:0000313" key="1">
    <source>
        <dbReference type="EMBL" id="AEP31163.1"/>
    </source>
</evidence>
<dbReference type="KEGG" id="gni:GNIT_3068"/>
<protein>
    <recommendedName>
        <fullName evidence="3">DinB family protein</fullName>
    </recommendedName>
</protein>
<organism evidence="1 2">
    <name type="scientific">Glaciecola nitratireducens (strain JCM 12485 / KCTC 12276 / FR1064)</name>
    <dbReference type="NCBI Taxonomy" id="1085623"/>
    <lineage>
        <taxon>Bacteria</taxon>
        <taxon>Pseudomonadati</taxon>
        <taxon>Pseudomonadota</taxon>
        <taxon>Gammaproteobacteria</taxon>
        <taxon>Alteromonadales</taxon>
        <taxon>Alteromonadaceae</taxon>
        <taxon>Brumicola</taxon>
    </lineage>
</organism>
<name>G4QIK8_GLANF</name>
<dbReference type="PANTHER" id="PTHR39473">
    <property type="match status" value="1"/>
</dbReference>
<evidence type="ECO:0008006" key="3">
    <source>
        <dbReference type="Google" id="ProtNLM"/>
    </source>
</evidence>
<dbReference type="PANTHER" id="PTHR39473:SF1">
    <property type="entry name" value="DINB-LIKE DOMAIN-CONTAINING PROTEIN"/>
    <property type="match status" value="1"/>
</dbReference>
<dbReference type="RefSeq" id="WP_014110034.1">
    <property type="nucleotide sequence ID" value="NC_016041.1"/>
</dbReference>